<dbReference type="AlphaFoldDB" id="S0KV34"/>
<dbReference type="GO" id="GO:0003677">
    <property type="term" value="F:DNA binding"/>
    <property type="evidence" value="ECO:0007669"/>
    <property type="project" value="UniProtKB-UniRule"/>
</dbReference>
<evidence type="ECO:0000313" key="4">
    <source>
        <dbReference type="EMBL" id="EOT43066.1"/>
    </source>
</evidence>
<evidence type="ECO:0000259" key="3">
    <source>
        <dbReference type="PROSITE" id="PS50977"/>
    </source>
</evidence>
<reference evidence="4 5" key="1">
    <citation type="submission" date="2013-03" db="EMBL/GenBank/DDBJ databases">
        <title>The Genome Sequence of Enterococcus dispar ATCC_51266 (Illumina only assembly).</title>
        <authorList>
            <consortium name="The Broad Institute Genomics Platform"/>
            <consortium name="The Broad Institute Genome Sequencing Center for Infectious Disease"/>
            <person name="Earl A."/>
            <person name="Russ C."/>
            <person name="Gilmore M."/>
            <person name="Surin D."/>
            <person name="Walker B."/>
            <person name="Young S."/>
            <person name="Zeng Q."/>
            <person name="Gargeya S."/>
            <person name="Fitzgerald M."/>
            <person name="Haas B."/>
            <person name="Abouelleil A."/>
            <person name="Allen A.W."/>
            <person name="Alvarado L."/>
            <person name="Arachchi H.M."/>
            <person name="Berlin A.M."/>
            <person name="Chapman S.B."/>
            <person name="Gainer-Dewar J."/>
            <person name="Goldberg J."/>
            <person name="Griggs A."/>
            <person name="Gujja S."/>
            <person name="Hansen M."/>
            <person name="Howarth C."/>
            <person name="Imamovic A."/>
            <person name="Ireland A."/>
            <person name="Larimer J."/>
            <person name="McCowan C."/>
            <person name="Murphy C."/>
            <person name="Pearson M."/>
            <person name="Poon T.W."/>
            <person name="Priest M."/>
            <person name="Roberts A."/>
            <person name="Saif S."/>
            <person name="Shea T."/>
            <person name="Sisk P."/>
            <person name="Sykes S."/>
            <person name="Wortman J."/>
            <person name="Nusbaum C."/>
            <person name="Birren B."/>
        </authorList>
    </citation>
    <scope>NUCLEOTIDE SEQUENCE [LARGE SCALE GENOMIC DNA]</scope>
    <source>
        <strain evidence="4 5">ATCC 51266</strain>
    </source>
</reference>
<dbReference type="HOGENOM" id="CLU_100170_2_0_9"/>
<dbReference type="EMBL" id="AHYR01000003">
    <property type="protein sequence ID" value="EOT43066.1"/>
    <property type="molecule type" value="Genomic_DNA"/>
</dbReference>
<dbReference type="RefSeq" id="WP_016171625.1">
    <property type="nucleotide sequence ID" value="NZ_ASWK01000001.1"/>
</dbReference>
<organism evidence="4 5">
    <name type="scientific">Enterococcus dispar ATCC 51266</name>
    <dbReference type="NCBI Taxonomy" id="1139219"/>
    <lineage>
        <taxon>Bacteria</taxon>
        <taxon>Bacillati</taxon>
        <taxon>Bacillota</taxon>
        <taxon>Bacilli</taxon>
        <taxon>Lactobacillales</taxon>
        <taxon>Enterococcaceae</taxon>
        <taxon>Enterococcus</taxon>
    </lineage>
</organism>
<dbReference type="InterPro" id="IPR001647">
    <property type="entry name" value="HTH_TetR"/>
</dbReference>
<gene>
    <name evidence="4" type="ORF">OMK_00401</name>
</gene>
<dbReference type="PROSITE" id="PS50977">
    <property type="entry name" value="HTH_TETR_2"/>
    <property type="match status" value="1"/>
</dbReference>
<protein>
    <recommendedName>
        <fullName evidence="3">HTH tetR-type domain-containing protein</fullName>
    </recommendedName>
</protein>
<proteinExistence type="predicted"/>
<dbReference type="Pfam" id="PF00440">
    <property type="entry name" value="TetR_N"/>
    <property type="match status" value="1"/>
</dbReference>
<accession>S0KV34</accession>
<dbReference type="eggNOG" id="COG1309">
    <property type="taxonomic scope" value="Bacteria"/>
</dbReference>
<evidence type="ECO:0000313" key="5">
    <source>
        <dbReference type="Proteomes" id="UP000014127"/>
    </source>
</evidence>
<comment type="caution">
    <text evidence="4">The sequence shown here is derived from an EMBL/GenBank/DDBJ whole genome shotgun (WGS) entry which is preliminary data.</text>
</comment>
<dbReference type="PATRIC" id="fig|1139219.3.peg.388"/>
<evidence type="ECO:0000256" key="2">
    <source>
        <dbReference type="PROSITE-ProRule" id="PRU00335"/>
    </source>
</evidence>
<dbReference type="STRING" id="44009.RV01_GL001197"/>
<dbReference type="Proteomes" id="UP000014127">
    <property type="component" value="Unassembled WGS sequence"/>
</dbReference>
<evidence type="ECO:0000256" key="1">
    <source>
        <dbReference type="ARBA" id="ARBA00023125"/>
    </source>
</evidence>
<dbReference type="SUPFAM" id="SSF46689">
    <property type="entry name" value="Homeodomain-like"/>
    <property type="match status" value="1"/>
</dbReference>
<dbReference type="InterPro" id="IPR009057">
    <property type="entry name" value="Homeodomain-like_sf"/>
</dbReference>
<feature type="DNA-binding region" description="H-T-H motif" evidence="2">
    <location>
        <begin position="28"/>
        <end position="47"/>
    </location>
</feature>
<dbReference type="Gene3D" id="1.10.357.10">
    <property type="entry name" value="Tetracycline Repressor, domain 2"/>
    <property type="match status" value="1"/>
</dbReference>
<name>S0KV34_9ENTE</name>
<keyword evidence="5" id="KW-1185">Reference proteome</keyword>
<sequence length="186" mass="22263">MRKTKFTKKMILDKAAKFVQTYGFDELTTRNLADYMKMSTQPIYKQFDSIRDLKQALVANYYVKLHQDFQKEFQNPKVLADFAQHFVIYNQKCYDLFLHIFFHPKKKNTTCTAIQDISQQFFCELIQSDPQLCHLEEKEQRQLQEQYFLLLVGSVMTHRRFLEVKQENKLMLQLNSLVESLTLRAI</sequence>
<dbReference type="OrthoDB" id="2193387at2"/>
<feature type="domain" description="HTH tetR-type" evidence="3">
    <location>
        <begin position="5"/>
        <end position="65"/>
    </location>
</feature>
<keyword evidence="1 2" id="KW-0238">DNA-binding</keyword>